<gene>
    <name evidence="1" type="ORF">PMW_81</name>
</gene>
<name>A0A1S5R1C0_9CAUD</name>
<reference evidence="1 2" key="1">
    <citation type="submission" date="2016-03" db="EMBL/GenBank/DDBJ databases">
        <title>Characterization of pf16 and phiPMW: Two novel phages infecting Pseudomonas putida PpG1.</title>
        <authorList>
            <person name="Magill D.J."/>
            <person name="Krylov V.N."/>
            <person name="Allen C.C.R."/>
            <person name="McGrath J.W."/>
            <person name="Quinn J.P."/>
            <person name="Kulakov L.A."/>
        </authorList>
    </citation>
    <scope>NUCLEOTIDE SEQUENCE [LARGE SCALE GENOMIC DNA]</scope>
</reference>
<evidence type="ECO:0000313" key="2">
    <source>
        <dbReference type="Proteomes" id="UP000223738"/>
    </source>
</evidence>
<proteinExistence type="predicted"/>
<protein>
    <submittedName>
        <fullName evidence="1">Uncharacterized protein</fullName>
    </submittedName>
</protein>
<keyword evidence="2" id="KW-1185">Reference proteome</keyword>
<dbReference type="EMBL" id="KU862660">
    <property type="protein sequence ID" value="ANA49206.1"/>
    <property type="molecule type" value="Genomic_DNA"/>
</dbReference>
<sequence>MASVSELRVFYNLEEMKAGMRQFTDDPDALIKWGRGEVVLSDDYVILFMRQDGRLGDDWIKGVPMSIAGLCLCRVWCDVRVPFEVTRYCMARMLHHKFPVDNHIKVFYKEIRE</sequence>
<accession>A0A1S5R1C0</accession>
<dbReference type="Proteomes" id="UP000223738">
    <property type="component" value="Segment"/>
</dbReference>
<organism evidence="1 2">
    <name type="scientific">Pseudomonas phage phiPMW</name>
    <dbReference type="NCBI Taxonomy" id="1815582"/>
    <lineage>
        <taxon>Viruses</taxon>
        <taxon>Duplodnaviria</taxon>
        <taxon>Heunggongvirae</taxon>
        <taxon>Uroviricota</taxon>
        <taxon>Caudoviricetes</taxon>
        <taxon>Plaisancevirus</taxon>
        <taxon>Plaisancevirus PMW</taxon>
    </lineage>
</organism>
<evidence type="ECO:0000313" key="1">
    <source>
        <dbReference type="EMBL" id="ANA49206.1"/>
    </source>
</evidence>